<keyword evidence="2" id="KW-1185">Reference proteome</keyword>
<reference evidence="1 2" key="1">
    <citation type="journal article" date="2021" name="DNA Res.">
        <title>Genome analysis of Candida subhashii reveals its hybrid nature and dual mitochondrial genome conformations.</title>
        <authorList>
            <person name="Mixao V."/>
            <person name="Hegedusova E."/>
            <person name="Saus E."/>
            <person name="Pryszcz L.P."/>
            <person name="Cillingova A."/>
            <person name="Nosek J."/>
            <person name="Gabaldon T."/>
        </authorList>
    </citation>
    <scope>NUCLEOTIDE SEQUENCE [LARGE SCALE GENOMIC DNA]</scope>
    <source>
        <strain evidence="1 2">CBS 10753</strain>
    </source>
</reference>
<accession>A0A8J5Q5L0</accession>
<dbReference type="Proteomes" id="UP000694255">
    <property type="component" value="Unassembled WGS sequence"/>
</dbReference>
<name>A0A8J5Q5L0_9ASCO</name>
<proteinExistence type="predicted"/>
<dbReference type="RefSeq" id="XP_049261019.1">
    <property type="nucleotide sequence ID" value="XM_049409847.1"/>
</dbReference>
<dbReference type="AlphaFoldDB" id="A0A8J5Q5L0"/>
<protein>
    <submittedName>
        <fullName evidence="1">Uncharacterized protein</fullName>
    </submittedName>
</protein>
<sequence>MPQYIRHLLFADDFGVPYQTLDDIVKRADKCSIRFQTILMCCTEAWLQKHQERSVSEYHLFGDSAEAKYQPENKFLVRHLVITLPTKNWLEKELPKFEMLNSVSICVTEYGFPIFTEFALEHKVRVNELRLRINNSFQLEDILSNFEVWCIKRFQIRSSQISLLQTMLPFVHQFCLLESLAMEFRRGQFPRLDDWVRFFEKIPQPLAEIVLESVFQGICDRASTGKKRYLKILSLSSIDQVAFRSGGRGGNRNPVIFEMDNFPALKLRDINLDRYFSLEKVIVDGRLFHVSKSRSKYLTPAEFHANFATPDIRF</sequence>
<dbReference type="GeneID" id="73472548"/>
<evidence type="ECO:0000313" key="2">
    <source>
        <dbReference type="Proteomes" id="UP000694255"/>
    </source>
</evidence>
<gene>
    <name evidence="1" type="ORF">J8A68_005748</name>
</gene>
<dbReference type="EMBL" id="JAGSYN010000274">
    <property type="protein sequence ID" value="KAG7660786.1"/>
    <property type="molecule type" value="Genomic_DNA"/>
</dbReference>
<evidence type="ECO:0000313" key="1">
    <source>
        <dbReference type="EMBL" id="KAG7660786.1"/>
    </source>
</evidence>
<comment type="caution">
    <text evidence="1">The sequence shown here is derived from an EMBL/GenBank/DDBJ whole genome shotgun (WGS) entry which is preliminary data.</text>
</comment>
<organism evidence="1 2">
    <name type="scientific">[Candida] subhashii</name>
    <dbReference type="NCBI Taxonomy" id="561895"/>
    <lineage>
        <taxon>Eukaryota</taxon>
        <taxon>Fungi</taxon>
        <taxon>Dikarya</taxon>
        <taxon>Ascomycota</taxon>
        <taxon>Saccharomycotina</taxon>
        <taxon>Pichiomycetes</taxon>
        <taxon>Debaryomycetaceae</taxon>
        <taxon>Spathaspora</taxon>
    </lineage>
</organism>